<dbReference type="EMBL" id="OOIQ01000022">
    <property type="protein sequence ID" value="SPO48986.1"/>
    <property type="molecule type" value="Genomic_DNA"/>
</dbReference>
<dbReference type="Proteomes" id="UP000325008">
    <property type="component" value="Unassembled WGS sequence"/>
</dbReference>
<name>A0A5C3FXR8_PSEA2</name>
<proteinExistence type="predicted"/>
<organism evidence="2 3">
    <name type="scientific">Pseudozyma antarctica</name>
    <name type="common">Yeast</name>
    <name type="synonym">Candida antarctica</name>
    <dbReference type="NCBI Taxonomy" id="84753"/>
    <lineage>
        <taxon>Eukaryota</taxon>
        <taxon>Fungi</taxon>
        <taxon>Dikarya</taxon>
        <taxon>Basidiomycota</taxon>
        <taxon>Ustilaginomycotina</taxon>
        <taxon>Ustilaginomycetes</taxon>
        <taxon>Ustilaginales</taxon>
        <taxon>Ustilaginaceae</taxon>
        <taxon>Moesziomyces</taxon>
    </lineage>
</organism>
<evidence type="ECO:0000256" key="1">
    <source>
        <dbReference type="SAM" id="MobiDB-lite"/>
    </source>
</evidence>
<feature type="compositionally biased region" description="Polar residues" evidence="1">
    <location>
        <begin position="198"/>
        <end position="209"/>
    </location>
</feature>
<evidence type="ECO:0000313" key="3">
    <source>
        <dbReference type="Proteomes" id="UP000325008"/>
    </source>
</evidence>
<feature type="region of interest" description="Disordered" evidence="1">
    <location>
        <begin position="150"/>
        <end position="229"/>
    </location>
</feature>
<evidence type="ECO:0000313" key="2">
    <source>
        <dbReference type="EMBL" id="SPO48986.1"/>
    </source>
</evidence>
<dbReference type="AlphaFoldDB" id="A0A5C3FXR8"/>
<protein>
    <submittedName>
        <fullName evidence="2">Uncharacterized protein</fullName>
    </submittedName>
</protein>
<feature type="compositionally biased region" description="Low complexity" evidence="1">
    <location>
        <begin position="168"/>
        <end position="178"/>
    </location>
</feature>
<keyword evidence="3" id="KW-1185">Reference proteome</keyword>
<dbReference type="OrthoDB" id="10668266at2759"/>
<accession>A0A5C3FXR8</accession>
<sequence>MHHTRQPVWAPESNTCHVTRAALPPEPLPWLHRFALPRLASPCLALHRPALDFTRRSDRRGSHRMSLSAHDGLLCLTTAHLALASALNPGAAPFQTAIRVLPAYRCILPSRLKVSPAGSPTESAPRNQRCIIIASGCLAGLSPCPPSSPSLGPLSHDTRSCSYSPSNARSHLPLSSAPPRRRAAEEALPAPHIDPSPSAFSSTDATPWQSALPARSSRPRGKYTSRLRPQSVPPISRWRFALLLAPALPRPASSLRYLWVAIGSLPLVTPTHLPETHLVRARSSQRRHNAVWRVVFPSLHPVSSSYSRDSACNITPPALHVLPFPPDLALV</sequence>
<reference evidence="2" key="1">
    <citation type="submission" date="2018-03" db="EMBL/GenBank/DDBJ databases">
        <authorList>
            <person name="Guldener U."/>
        </authorList>
    </citation>
    <scope>NUCLEOTIDE SEQUENCE [LARGE SCALE GENOMIC DNA]</scope>
    <source>
        <strain evidence="2">ATCC34888</strain>
    </source>
</reference>
<gene>
    <name evidence="2" type="ORF">PSANT_06677</name>
</gene>
<comment type="caution">
    <text evidence="2">The sequence shown here is derived from an EMBL/GenBank/DDBJ whole genome shotgun (WGS) entry which is preliminary data.</text>
</comment>